<evidence type="ECO:0000313" key="3">
    <source>
        <dbReference type="EMBL" id="VAW23922.1"/>
    </source>
</evidence>
<dbReference type="NCBIfam" id="NF011405">
    <property type="entry name" value="PRK14830.1"/>
    <property type="match status" value="1"/>
</dbReference>
<dbReference type="EC" id="2.5.1.31" evidence="3"/>
<reference evidence="3" key="1">
    <citation type="submission" date="2018-06" db="EMBL/GenBank/DDBJ databases">
        <authorList>
            <person name="Zhirakovskaya E."/>
        </authorList>
    </citation>
    <scope>NUCLEOTIDE SEQUENCE</scope>
</reference>
<dbReference type="GO" id="GO:0016094">
    <property type="term" value="P:polyprenol biosynthetic process"/>
    <property type="evidence" value="ECO:0007669"/>
    <property type="project" value="TreeGrafter"/>
</dbReference>
<dbReference type="SUPFAM" id="SSF64005">
    <property type="entry name" value="Undecaprenyl diphosphate synthase"/>
    <property type="match status" value="1"/>
</dbReference>
<dbReference type="FunFam" id="3.40.1180.10:FF:000001">
    <property type="entry name" value="(2E,6E)-farnesyl-diphosphate-specific ditrans,polycis-undecaprenyl-diphosphate synthase"/>
    <property type="match status" value="1"/>
</dbReference>
<keyword evidence="2 3" id="KW-0808">Transferase</keyword>
<sequence>MSVKDRLNKDLIPSHIAIIMDGNGRWAARHGNARIFGHEHGVEAVRSVVEGASEVGVRHLTLYAFSTENWARPKEEVNALMGLLVHAIEQETGKLNKNNVRLGVIGDIEQLPRDVKDKLFKCINNLKTNTGLHLILALSYGSRWEVIEAVRKIAYDIRQGSVLPENITNEFFESYLSTKGIPDPELLIRTSGEYRISNFLLWQIAYTELCFVEKLWPDFRKEDLFEAILEFQARERRFGKTGEQILS</sequence>
<dbReference type="EMBL" id="UOEP01000203">
    <property type="protein sequence ID" value="VAW23922.1"/>
    <property type="molecule type" value="Genomic_DNA"/>
</dbReference>
<proteinExistence type="inferred from homology"/>
<gene>
    <name evidence="3" type="ORF">MNBD_BACTEROID01-64</name>
</gene>
<accession>A0A3B0UBN1</accession>
<evidence type="ECO:0000256" key="2">
    <source>
        <dbReference type="ARBA" id="ARBA00022679"/>
    </source>
</evidence>
<dbReference type="AlphaFoldDB" id="A0A3B0UBN1"/>
<dbReference type="PANTHER" id="PTHR10291:SF0">
    <property type="entry name" value="DEHYDRODOLICHYL DIPHOSPHATE SYNTHASE 2"/>
    <property type="match status" value="1"/>
</dbReference>
<dbReference type="CDD" id="cd00475">
    <property type="entry name" value="Cis_IPPS"/>
    <property type="match status" value="1"/>
</dbReference>
<dbReference type="HAMAP" id="MF_01139">
    <property type="entry name" value="ISPT"/>
    <property type="match status" value="1"/>
</dbReference>
<comment type="cofactor">
    <cofactor evidence="1">
        <name>Mg(2+)</name>
        <dbReference type="ChEBI" id="CHEBI:18420"/>
    </cofactor>
</comment>
<organism evidence="3">
    <name type="scientific">hydrothermal vent metagenome</name>
    <dbReference type="NCBI Taxonomy" id="652676"/>
    <lineage>
        <taxon>unclassified sequences</taxon>
        <taxon>metagenomes</taxon>
        <taxon>ecological metagenomes</taxon>
    </lineage>
</organism>
<dbReference type="PANTHER" id="PTHR10291">
    <property type="entry name" value="DEHYDRODOLICHYL DIPHOSPHATE SYNTHASE FAMILY MEMBER"/>
    <property type="match status" value="1"/>
</dbReference>
<dbReference type="InterPro" id="IPR018520">
    <property type="entry name" value="UPP_synth-like_CS"/>
</dbReference>
<evidence type="ECO:0000256" key="1">
    <source>
        <dbReference type="ARBA" id="ARBA00001946"/>
    </source>
</evidence>
<dbReference type="InterPro" id="IPR001441">
    <property type="entry name" value="UPP_synth-like"/>
</dbReference>
<dbReference type="Pfam" id="PF01255">
    <property type="entry name" value="Prenyltransf"/>
    <property type="match status" value="1"/>
</dbReference>
<name>A0A3B0UBN1_9ZZZZ</name>
<dbReference type="GO" id="GO:0008834">
    <property type="term" value="F:ditrans,polycis-undecaprenyl-diphosphate synthase [(2E,6E)-farnesyl-diphosphate specific] activity"/>
    <property type="evidence" value="ECO:0007669"/>
    <property type="project" value="UniProtKB-EC"/>
</dbReference>
<protein>
    <submittedName>
        <fullName evidence="3">Undecaprenyl diphosphate synthase</fullName>
        <ecNumber evidence="3">2.5.1.31</ecNumber>
    </submittedName>
</protein>
<dbReference type="InterPro" id="IPR036424">
    <property type="entry name" value="UPP_synth-like_sf"/>
</dbReference>
<dbReference type="Gene3D" id="3.40.1180.10">
    <property type="entry name" value="Decaprenyl diphosphate synthase-like"/>
    <property type="match status" value="1"/>
</dbReference>
<dbReference type="NCBIfam" id="TIGR00055">
    <property type="entry name" value="uppS"/>
    <property type="match status" value="1"/>
</dbReference>
<dbReference type="PROSITE" id="PS01066">
    <property type="entry name" value="UPP_SYNTHASE"/>
    <property type="match status" value="1"/>
</dbReference>